<keyword evidence="2" id="KW-1185">Reference proteome</keyword>
<dbReference type="EMBL" id="CP017478">
    <property type="protein sequence ID" value="AOW21902.1"/>
    <property type="molecule type" value="Genomic_DNA"/>
</dbReference>
<dbReference type="STRING" id="1850246.LPB138_14940"/>
<name>A0A1D8PBE2_9FLAO</name>
<dbReference type="InterPro" id="IPR023154">
    <property type="entry name" value="Jann4075-like_sf"/>
</dbReference>
<evidence type="ECO:0008006" key="3">
    <source>
        <dbReference type="Google" id="ProtNLM"/>
    </source>
</evidence>
<evidence type="ECO:0000313" key="1">
    <source>
        <dbReference type="EMBL" id="AOW21902.1"/>
    </source>
</evidence>
<dbReference type="Proteomes" id="UP000176050">
    <property type="component" value="Chromosome"/>
</dbReference>
<dbReference type="SUPFAM" id="SSF158587">
    <property type="entry name" value="Jann4075-like"/>
    <property type="match status" value="1"/>
</dbReference>
<evidence type="ECO:0000313" key="2">
    <source>
        <dbReference type="Proteomes" id="UP000176050"/>
    </source>
</evidence>
<reference evidence="1 2" key="1">
    <citation type="submission" date="2016-10" db="EMBL/GenBank/DDBJ databases">
        <title>Lutibacter sp. LPB0138, isolated from marine gastropod.</title>
        <authorList>
            <person name="Kim E."/>
            <person name="Yi H."/>
        </authorList>
    </citation>
    <scope>NUCLEOTIDE SEQUENCE [LARGE SCALE GENOMIC DNA]</scope>
    <source>
        <strain evidence="1 2">LPB0138</strain>
    </source>
</reference>
<sequence length="112" mass="12526">MSKFDEKLDLYKGSMDKLGLKYDADLLAAVTKGLGPSIYKKDAETVSGSDEKELATVKKNFLMKKLGLSDGPKLDAAIEKVVEKMGKSNRNKYRAIFYYLLAVEFGKESVYK</sequence>
<dbReference type="OrthoDB" id="9812542at2"/>
<accession>A0A1D8PBE2</accession>
<organism evidence="1 2">
    <name type="scientific">Urechidicola croceus</name>
    <dbReference type="NCBI Taxonomy" id="1850246"/>
    <lineage>
        <taxon>Bacteria</taxon>
        <taxon>Pseudomonadati</taxon>
        <taxon>Bacteroidota</taxon>
        <taxon>Flavobacteriia</taxon>
        <taxon>Flavobacteriales</taxon>
        <taxon>Flavobacteriaceae</taxon>
        <taxon>Urechidicola</taxon>
    </lineage>
</organism>
<dbReference type="KEGG" id="lul:LPB138_14940"/>
<dbReference type="Gene3D" id="1.10.238.120">
    <property type="entry name" value="Jann4075-like"/>
    <property type="match status" value="1"/>
</dbReference>
<gene>
    <name evidence="1" type="ORF">LPB138_14940</name>
</gene>
<proteinExistence type="predicted"/>
<protein>
    <recommendedName>
        <fullName evidence="3">DUF2853 domain-containing protein</fullName>
    </recommendedName>
</protein>
<dbReference type="Pfam" id="PF11015">
    <property type="entry name" value="DUF2853"/>
    <property type="match status" value="1"/>
</dbReference>
<dbReference type="InterPro" id="IPR021274">
    <property type="entry name" value="DUF2853"/>
</dbReference>
<dbReference type="AlphaFoldDB" id="A0A1D8PBE2"/>
<dbReference type="RefSeq" id="WP_070238062.1">
    <property type="nucleotide sequence ID" value="NZ_CP017478.1"/>
</dbReference>